<keyword evidence="1" id="KW-0255">Endonuclease</keyword>
<name>A0A0A0RKR9_9CAUD</name>
<protein>
    <submittedName>
        <fullName evidence="1">HNH endonuclease</fullName>
    </submittedName>
</protein>
<dbReference type="KEGG" id="vg:26796777"/>
<keyword evidence="2" id="KW-1185">Reference proteome</keyword>
<gene>
    <name evidence="1" type="primary">48</name>
    <name evidence="1" type="ORF">PBI_JAY2JAY_48</name>
</gene>
<dbReference type="EMBL" id="KM652554">
    <property type="protein sequence ID" value="AIW02546.1"/>
    <property type="molecule type" value="Genomic_DNA"/>
</dbReference>
<accession>A0A0A0RKR9</accession>
<keyword evidence="1" id="KW-0540">Nuclease</keyword>
<sequence length="167" mass="19648">MTTYSWFTAEERASWPSEHKKCRGCREVLPFSAFHKHKQALFGYANKCKECRKPTSKQNYSKQSWEYKMWYRARARSRENGREFTIQLEDIVIPSECPILKRPFVFVANSPWVPSLDRIDPSRGYTPDNIMVISSRANTLKNNASKEEARLLADWMEANCNWTIVRC</sequence>
<dbReference type="GeneID" id="26796777"/>
<dbReference type="OrthoDB" id="27875at10239"/>
<dbReference type="Proteomes" id="UP000030200">
    <property type="component" value="Segment"/>
</dbReference>
<proteinExistence type="predicted"/>
<reference evidence="1 2" key="1">
    <citation type="submission" date="2014-09" db="EMBL/GenBank/DDBJ databases">
        <authorList>
            <person name="Gicewicz E.A."/>
            <person name="Hiryak K.M."/>
            <person name="Horoschock A.N."/>
            <person name="Kneeream E.R."/>
            <person name="Luchetta J."/>
            <person name="Mikolon A.R."/>
            <person name="Smith S.N."/>
            <person name="Svintozelskiy S."/>
            <person name="Yucha M.L."/>
            <person name="Manna D.P."/>
            <person name="Pidcock K.A."/>
            <person name="Laing C.E."/>
            <person name="Schaff J.E."/>
            <person name="Dashiell C.L."/>
            <person name="Macialek J.A."/>
            <person name="Anders K.R."/>
            <person name="Braun M.A."/>
            <person name="Delesalle V.A."/>
            <person name="Hughes L.E."/>
            <person name="Ware V.C."/>
            <person name="Bradley K.W."/>
            <person name="Barker L.P."/>
            <person name="Asai D.J."/>
            <person name="Bowman C.A."/>
            <person name="Russell D.A."/>
            <person name="Pope W.H."/>
            <person name="Jacobs-Sera D."/>
            <person name="Hendrix R.W."/>
            <person name="Hatfull G.F."/>
        </authorList>
    </citation>
    <scope>NUCLEOTIDE SEQUENCE [LARGE SCALE GENOMIC DNA]</scope>
</reference>
<evidence type="ECO:0000313" key="2">
    <source>
        <dbReference type="Proteomes" id="UP000030200"/>
    </source>
</evidence>
<organism evidence="1 2">
    <name type="scientific">Streptomyces phage Jay2Jay</name>
    <dbReference type="NCBI Taxonomy" id="1556290"/>
    <lineage>
        <taxon>Viruses</taxon>
        <taxon>Duplodnaviria</taxon>
        <taxon>Heunggongvirae</taxon>
        <taxon>Uroviricota</taxon>
        <taxon>Caudoviricetes</taxon>
        <taxon>Stanwilliamsviridae</taxon>
        <taxon>Boydwoodruffvirinae</taxon>
        <taxon>Samistivirus</taxon>
        <taxon>Samistivirus jay2jay</taxon>
    </lineage>
</organism>
<evidence type="ECO:0000313" key="1">
    <source>
        <dbReference type="EMBL" id="AIW02546.1"/>
    </source>
</evidence>
<dbReference type="RefSeq" id="YP_009225773.1">
    <property type="nucleotide sequence ID" value="NC_029098.1"/>
</dbReference>
<dbReference type="GO" id="GO:0004519">
    <property type="term" value="F:endonuclease activity"/>
    <property type="evidence" value="ECO:0007669"/>
    <property type="project" value="UniProtKB-KW"/>
</dbReference>
<dbReference type="Gene3D" id="3.30.40.220">
    <property type="match status" value="1"/>
</dbReference>
<keyword evidence="1" id="KW-0378">Hydrolase</keyword>